<dbReference type="InterPro" id="IPR001841">
    <property type="entry name" value="Znf_RING"/>
</dbReference>
<keyword evidence="7" id="KW-1185">Reference proteome</keyword>
<dbReference type="InterPro" id="IPR049548">
    <property type="entry name" value="Sina-like_RING"/>
</dbReference>
<proteinExistence type="predicted"/>
<evidence type="ECO:0000256" key="2">
    <source>
        <dbReference type="ARBA" id="ARBA00022771"/>
    </source>
</evidence>
<dbReference type="Pfam" id="PF21362">
    <property type="entry name" value="Sina_RING"/>
    <property type="match status" value="1"/>
</dbReference>
<dbReference type="InterPro" id="IPR004162">
    <property type="entry name" value="SINA-like_animal"/>
</dbReference>
<dbReference type="InterPro" id="IPR008974">
    <property type="entry name" value="TRAF-like"/>
</dbReference>
<accession>A0ABP1QK04</accession>
<reference evidence="6 7" key="1">
    <citation type="submission" date="2024-08" db="EMBL/GenBank/DDBJ databases">
        <authorList>
            <person name="Cucini C."/>
            <person name="Frati F."/>
        </authorList>
    </citation>
    <scope>NUCLEOTIDE SEQUENCE [LARGE SCALE GENOMIC DNA]</scope>
</reference>
<protein>
    <recommendedName>
        <fullName evidence="5">RING-type domain-containing protein</fullName>
    </recommendedName>
</protein>
<organism evidence="6 7">
    <name type="scientific">Orchesella dallaii</name>
    <dbReference type="NCBI Taxonomy" id="48710"/>
    <lineage>
        <taxon>Eukaryota</taxon>
        <taxon>Metazoa</taxon>
        <taxon>Ecdysozoa</taxon>
        <taxon>Arthropoda</taxon>
        <taxon>Hexapoda</taxon>
        <taxon>Collembola</taxon>
        <taxon>Entomobryomorpha</taxon>
        <taxon>Entomobryoidea</taxon>
        <taxon>Orchesellidae</taxon>
        <taxon>Orchesellinae</taxon>
        <taxon>Orchesella</taxon>
    </lineage>
</organism>
<dbReference type="SUPFAM" id="SSF57850">
    <property type="entry name" value="RING/U-box"/>
    <property type="match status" value="1"/>
</dbReference>
<evidence type="ECO:0000313" key="6">
    <source>
        <dbReference type="EMBL" id="CAL8099270.1"/>
    </source>
</evidence>
<gene>
    <name evidence="6" type="ORF">ODALV1_LOCUS10192</name>
</gene>
<dbReference type="Gene3D" id="3.30.40.10">
    <property type="entry name" value="Zinc/RING finger domain, C3HC4 (zinc finger)"/>
    <property type="match status" value="2"/>
</dbReference>
<dbReference type="EMBL" id="CAXLJM020000031">
    <property type="protein sequence ID" value="CAL8099270.1"/>
    <property type="molecule type" value="Genomic_DNA"/>
</dbReference>
<feature type="domain" description="RING-type" evidence="5">
    <location>
        <begin position="126"/>
        <end position="161"/>
    </location>
</feature>
<evidence type="ECO:0000256" key="1">
    <source>
        <dbReference type="ARBA" id="ARBA00022723"/>
    </source>
</evidence>
<keyword evidence="1" id="KW-0479">Metal-binding</keyword>
<evidence type="ECO:0000313" key="7">
    <source>
        <dbReference type="Proteomes" id="UP001642540"/>
    </source>
</evidence>
<dbReference type="Proteomes" id="UP001642540">
    <property type="component" value="Unassembled WGS sequence"/>
</dbReference>
<keyword evidence="3" id="KW-0862">Zinc</keyword>
<evidence type="ECO:0000256" key="4">
    <source>
        <dbReference type="PROSITE-ProRule" id="PRU00175"/>
    </source>
</evidence>
<sequence length="457" mass="51796">MLRTNYPSPLAEHRWKQLLAALLRMHCRRHNISHLELLENLNMDRTTSDTLAPFELEENVHESNMLQDNTGDDTTRTGLRNSTAGAMAETTMMEDSLSDLEIPVDPDLNAIKINAEATDIRKLLECPVCYDVILPPITLCSSGHSVCNFCKENLISCPSCRGRFTTIRNLFAENFLDKCLLSCKFKDSGCGVILPGRELSAHHLTCNFRPLQCRECDKEIPYDMYLDHLRNVEKIESQNAYECSTGFEIEDEELFGPRANDGPRFSVWEPTWIHCHGNDFFCFLETQQTYWWIWVGALAPVEVCKTFVCSIMMWNKKMKTELKYVGTVHPIRTPPDQVLQTGQCLIFLDANLKNFMYKGGIDVLVRIDTDYKPPKNCKGSLVESPLSFGKQPSVNVTGLSRANRVQMNRIVPRSISHELSLYEDNQSIEHSQAQPAALPAAQAAVAPIEDGEDFHSQ</sequence>
<dbReference type="PANTHER" id="PTHR45877:SF2">
    <property type="entry name" value="E3 UBIQUITIN-PROTEIN LIGASE SINA-RELATED"/>
    <property type="match status" value="1"/>
</dbReference>
<dbReference type="PROSITE" id="PS50089">
    <property type="entry name" value="ZF_RING_2"/>
    <property type="match status" value="1"/>
</dbReference>
<evidence type="ECO:0000259" key="5">
    <source>
        <dbReference type="PROSITE" id="PS50089"/>
    </source>
</evidence>
<dbReference type="SUPFAM" id="SSF49599">
    <property type="entry name" value="TRAF domain-like"/>
    <property type="match status" value="1"/>
</dbReference>
<keyword evidence="2 4" id="KW-0863">Zinc-finger</keyword>
<comment type="caution">
    <text evidence="6">The sequence shown here is derived from an EMBL/GenBank/DDBJ whole genome shotgun (WGS) entry which is preliminary data.</text>
</comment>
<evidence type="ECO:0000256" key="3">
    <source>
        <dbReference type="ARBA" id="ARBA00022833"/>
    </source>
</evidence>
<dbReference type="PANTHER" id="PTHR45877">
    <property type="entry name" value="E3 UBIQUITIN-PROTEIN LIGASE SIAH2"/>
    <property type="match status" value="1"/>
</dbReference>
<dbReference type="Gene3D" id="2.60.210.10">
    <property type="entry name" value="Apoptosis, Tumor Necrosis Factor Receptor Associated Protein 2, Chain A"/>
    <property type="match status" value="1"/>
</dbReference>
<name>A0ABP1QK04_9HEXA</name>
<dbReference type="InterPro" id="IPR013083">
    <property type="entry name" value="Znf_RING/FYVE/PHD"/>
</dbReference>